<dbReference type="AlphaFoldDB" id="A0A8H4N028"/>
<comment type="caution">
    <text evidence="2">The sequence shown here is derived from an EMBL/GenBank/DDBJ whole genome shotgun (WGS) entry which is preliminary data.</text>
</comment>
<gene>
    <name evidence="2" type="ORF">GTA08_BOTSDO09722</name>
</gene>
<name>A0A8H4N028_9PEZI</name>
<organism evidence="2 3">
    <name type="scientific">Botryosphaeria dothidea</name>
    <dbReference type="NCBI Taxonomy" id="55169"/>
    <lineage>
        <taxon>Eukaryota</taxon>
        <taxon>Fungi</taxon>
        <taxon>Dikarya</taxon>
        <taxon>Ascomycota</taxon>
        <taxon>Pezizomycotina</taxon>
        <taxon>Dothideomycetes</taxon>
        <taxon>Dothideomycetes incertae sedis</taxon>
        <taxon>Botryosphaeriales</taxon>
        <taxon>Botryosphaeriaceae</taxon>
        <taxon>Botryosphaeria</taxon>
    </lineage>
</organism>
<feature type="chain" id="PRO_5034162178" evidence="1">
    <location>
        <begin position="19"/>
        <end position="140"/>
    </location>
</feature>
<feature type="signal peptide" evidence="1">
    <location>
        <begin position="1"/>
        <end position="18"/>
    </location>
</feature>
<reference evidence="2" key="1">
    <citation type="submission" date="2020-04" db="EMBL/GenBank/DDBJ databases">
        <title>Genome Assembly and Annotation of Botryosphaeria dothidea sdau 11-99, a Latent Pathogen of Apple Fruit Ring Rot in China.</title>
        <authorList>
            <person name="Yu C."/>
            <person name="Diao Y."/>
            <person name="Lu Q."/>
            <person name="Zhao J."/>
            <person name="Cui S."/>
            <person name="Peng C."/>
            <person name="He B."/>
            <person name="Liu H."/>
        </authorList>
    </citation>
    <scope>NUCLEOTIDE SEQUENCE [LARGE SCALE GENOMIC DNA]</scope>
    <source>
        <strain evidence="2">Sdau11-99</strain>
    </source>
</reference>
<dbReference type="Proteomes" id="UP000572817">
    <property type="component" value="Unassembled WGS sequence"/>
</dbReference>
<keyword evidence="3" id="KW-1185">Reference proteome</keyword>
<evidence type="ECO:0000256" key="1">
    <source>
        <dbReference type="SAM" id="SignalP"/>
    </source>
</evidence>
<dbReference type="EMBL" id="WWBZ02000073">
    <property type="protein sequence ID" value="KAF4302113.1"/>
    <property type="molecule type" value="Genomic_DNA"/>
</dbReference>
<sequence>MKLLANALLLAAAATAAAIPTPASEADIDALRAQGLSEHDIAARFPHAHATATLLRRTIDADEEVAPGRFVVTAREIEGHAGLDENSAFGEAVAKHVYAVKAFIDGVMRGRIATAGNGGVPMKRAIEEGEMRPRRWIYHW</sequence>
<dbReference type="OrthoDB" id="3931429at2759"/>
<evidence type="ECO:0000313" key="3">
    <source>
        <dbReference type="Proteomes" id="UP000572817"/>
    </source>
</evidence>
<accession>A0A8H4N028</accession>
<proteinExistence type="predicted"/>
<protein>
    <submittedName>
        <fullName evidence="2">Uncharacterized protein</fullName>
    </submittedName>
</protein>
<evidence type="ECO:0000313" key="2">
    <source>
        <dbReference type="EMBL" id="KAF4302113.1"/>
    </source>
</evidence>
<keyword evidence="1" id="KW-0732">Signal</keyword>